<dbReference type="RefSeq" id="WP_161719378.1">
    <property type="nucleotide sequence ID" value="NZ_JAAAPO010000005.1"/>
</dbReference>
<organism evidence="1 2">
    <name type="scientific">Novosphingobium ovatum</name>
    <dbReference type="NCBI Taxonomy" id="1908523"/>
    <lineage>
        <taxon>Bacteria</taxon>
        <taxon>Pseudomonadati</taxon>
        <taxon>Pseudomonadota</taxon>
        <taxon>Alphaproteobacteria</taxon>
        <taxon>Sphingomonadales</taxon>
        <taxon>Sphingomonadaceae</taxon>
        <taxon>Novosphingobium</taxon>
    </lineage>
</organism>
<protein>
    <submittedName>
        <fullName evidence="1">Gene transfer agent family protein</fullName>
    </submittedName>
</protein>
<accession>A0ABW9XFN6</accession>
<reference evidence="2" key="1">
    <citation type="submission" date="2020-01" db="EMBL/GenBank/DDBJ databases">
        <title>Sphingomonas sp. strain CSW-10.</title>
        <authorList>
            <person name="Chen W.-M."/>
        </authorList>
    </citation>
    <scope>NUCLEOTIDE SEQUENCE [LARGE SCALE GENOMIC DNA]</scope>
    <source>
        <strain evidence="2">FSY-8</strain>
    </source>
</reference>
<evidence type="ECO:0000313" key="2">
    <source>
        <dbReference type="Proteomes" id="UP000753724"/>
    </source>
</evidence>
<dbReference type="Pfam" id="PF11836">
    <property type="entry name" value="Phage_TAC_11"/>
    <property type="match status" value="1"/>
</dbReference>
<keyword evidence="2" id="KW-1185">Reference proteome</keyword>
<name>A0ABW9XFN6_9SPHN</name>
<dbReference type="EMBL" id="JAAAPO010000005">
    <property type="protein sequence ID" value="NBC37365.1"/>
    <property type="molecule type" value="Genomic_DNA"/>
</dbReference>
<gene>
    <name evidence="1" type="ORF">GTZ99_12470</name>
</gene>
<dbReference type="InterPro" id="IPR021791">
    <property type="entry name" value="Phage_TAC_11"/>
</dbReference>
<comment type="caution">
    <text evidence="1">The sequence shown here is derived from an EMBL/GenBank/DDBJ whole genome shotgun (WGS) entry which is preliminary data.</text>
</comment>
<evidence type="ECO:0000313" key="1">
    <source>
        <dbReference type="EMBL" id="NBC37365.1"/>
    </source>
</evidence>
<dbReference type="Proteomes" id="UP000753724">
    <property type="component" value="Unassembled WGS sequence"/>
</dbReference>
<sequence>MDLHGGLTMETRVEADFADGQYVFWLPMPQVIELERAAGASILTIEEKLRAGIGQDKDGNIVFAGGGGATVSEIRETIRLGLIGGNRAMVDGSEAEVGPLRAAELVRGYAYPARPLAESAALAWRILSAAIFGVRLKKKAMESATG</sequence>
<proteinExistence type="predicted"/>